<evidence type="ECO:0000313" key="2">
    <source>
        <dbReference type="Proteomes" id="UP001586593"/>
    </source>
</evidence>
<accession>A0ABR3XH61</accession>
<organism evidence="1 2">
    <name type="scientific">Phialemonium thermophilum</name>
    <dbReference type="NCBI Taxonomy" id="223376"/>
    <lineage>
        <taxon>Eukaryota</taxon>
        <taxon>Fungi</taxon>
        <taxon>Dikarya</taxon>
        <taxon>Ascomycota</taxon>
        <taxon>Pezizomycotina</taxon>
        <taxon>Sordariomycetes</taxon>
        <taxon>Sordariomycetidae</taxon>
        <taxon>Cephalothecales</taxon>
        <taxon>Cephalothecaceae</taxon>
        <taxon>Phialemonium</taxon>
    </lineage>
</organism>
<dbReference type="EMBL" id="JAZHXJ010000094">
    <property type="protein sequence ID" value="KAL1875304.1"/>
    <property type="molecule type" value="Genomic_DNA"/>
</dbReference>
<comment type="caution">
    <text evidence="1">The sequence shown here is derived from an EMBL/GenBank/DDBJ whole genome shotgun (WGS) entry which is preliminary data.</text>
</comment>
<evidence type="ECO:0000313" key="1">
    <source>
        <dbReference type="EMBL" id="KAL1875304.1"/>
    </source>
</evidence>
<protein>
    <submittedName>
        <fullName evidence="1">Uncharacterized protein</fullName>
    </submittedName>
</protein>
<gene>
    <name evidence="1" type="ORF">VTK73DRAFT_10201</name>
</gene>
<proteinExistence type="predicted"/>
<name>A0ABR3XH61_9PEZI</name>
<sequence>MSPILIWRQAMTTSSSRLSRTGFAQPPCFLWNLRNKSMSRQPLTWQCSYFDTCWQSGSTSRFHPRRFVQSSRKLRARLEEGTTRKEVP</sequence>
<keyword evidence="2" id="KW-1185">Reference proteome</keyword>
<reference evidence="1 2" key="1">
    <citation type="journal article" date="2024" name="Commun. Biol.">
        <title>Comparative genomic analysis of thermophilic fungi reveals convergent evolutionary adaptations and gene losses.</title>
        <authorList>
            <person name="Steindorff A.S."/>
            <person name="Aguilar-Pontes M.V."/>
            <person name="Robinson A.J."/>
            <person name="Andreopoulos B."/>
            <person name="LaButti K."/>
            <person name="Kuo A."/>
            <person name="Mondo S."/>
            <person name="Riley R."/>
            <person name="Otillar R."/>
            <person name="Haridas S."/>
            <person name="Lipzen A."/>
            <person name="Grimwood J."/>
            <person name="Schmutz J."/>
            <person name="Clum A."/>
            <person name="Reid I.D."/>
            <person name="Moisan M.C."/>
            <person name="Butler G."/>
            <person name="Nguyen T.T.M."/>
            <person name="Dewar K."/>
            <person name="Conant G."/>
            <person name="Drula E."/>
            <person name="Henrissat B."/>
            <person name="Hansel C."/>
            <person name="Singer S."/>
            <person name="Hutchinson M.I."/>
            <person name="de Vries R.P."/>
            <person name="Natvig D.O."/>
            <person name="Powell A.J."/>
            <person name="Tsang A."/>
            <person name="Grigoriev I.V."/>
        </authorList>
    </citation>
    <scope>NUCLEOTIDE SEQUENCE [LARGE SCALE GENOMIC DNA]</scope>
    <source>
        <strain evidence="1 2">ATCC 24622</strain>
    </source>
</reference>
<dbReference type="Proteomes" id="UP001586593">
    <property type="component" value="Unassembled WGS sequence"/>
</dbReference>